<evidence type="ECO:0000313" key="2">
    <source>
        <dbReference type="Proteomes" id="UP000014062"/>
    </source>
</evidence>
<gene>
    <name evidence="1" type="ORF">SLI_0875</name>
</gene>
<sequence>MFRAVEAGEVSADYGIDDQIVDLPDSTMVESSPHVARLLATLRERGWRGWTRIKRGPGEKLNAELPPS</sequence>
<accession>A0A7U9H934</accession>
<evidence type="ECO:0000313" key="1">
    <source>
        <dbReference type="EMBL" id="EOY45594.1"/>
    </source>
</evidence>
<dbReference type="RefSeq" id="WP_016325293.1">
    <property type="nucleotide sequence ID" value="NZ_CM001889.1"/>
</dbReference>
<protein>
    <submittedName>
        <fullName evidence="1">Transcriptional regulator, MerR family</fullName>
    </submittedName>
</protein>
<reference evidence="2" key="1">
    <citation type="journal article" date="2013" name="Genome Biol. Evol.">
        <title>The genome sequence of Streptomyces lividans 66 reveals a novel tRNA-dependent peptide biosynthetic system within a metal-related genomic island.</title>
        <authorList>
            <person name="Cruz-Morales P."/>
            <person name="Vijgenboom E."/>
            <person name="Iruegas-Bocardo F."/>
            <person name="Girard G."/>
            <person name="Yanez-Guerra L.A."/>
            <person name="Ramos-Aboites H.E."/>
            <person name="Pernodet J.L."/>
            <person name="Anne J."/>
            <person name="van Wezel G.P."/>
            <person name="Barona-Gomez F."/>
        </authorList>
    </citation>
    <scope>NUCLEOTIDE SEQUENCE [LARGE SCALE GENOMIC DNA]</scope>
    <source>
        <strain evidence="2">1326</strain>
    </source>
</reference>
<dbReference type="EMBL" id="CM001889">
    <property type="protein sequence ID" value="EOY45594.1"/>
    <property type="molecule type" value="Genomic_DNA"/>
</dbReference>
<dbReference type="Proteomes" id="UP000014062">
    <property type="component" value="Chromosome"/>
</dbReference>
<dbReference type="AlphaFoldDB" id="A0A7U9H934"/>
<proteinExistence type="predicted"/>
<name>A0A7U9H934_STRLI</name>
<organism evidence="1 2">
    <name type="scientific">Streptomyces lividans 1326</name>
    <dbReference type="NCBI Taxonomy" id="1200984"/>
    <lineage>
        <taxon>Bacteria</taxon>
        <taxon>Bacillati</taxon>
        <taxon>Actinomycetota</taxon>
        <taxon>Actinomycetes</taxon>
        <taxon>Kitasatosporales</taxon>
        <taxon>Streptomycetaceae</taxon>
        <taxon>Streptomyces</taxon>
    </lineage>
</organism>